<feature type="domain" description="RecX first three-helical" evidence="9">
    <location>
        <begin position="68"/>
        <end position="106"/>
    </location>
</feature>
<dbReference type="Pfam" id="PF02631">
    <property type="entry name" value="RecX_HTH2"/>
    <property type="match status" value="1"/>
</dbReference>
<evidence type="ECO:0000256" key="5">
    <source>
        <dbReference type="HAMAP-Rule" id="MF_01114"/>
    </source>
</evidence>
<keyword evidence="11" id="KW-1185">Reference proteome</keyword>
<keyword evidence="4 5" id="KW-0963">Cytoplasm</keyword>
<evidence type="ECO:0000259" key="8">
    <source>
        <dbReference type="Pfam" id="PF21981"/>
    </source>
</evidence>
<dbReference type="Pfam" id="PF21981">
    <property type="entry name" value="RecX_HTH3"/>
    <property type="match status" value="1"/>
</dbReference>
<feature type="domain" description="RecX second three-helical" evidence="7">
    <location>
        <begin position="114"/>
        <end position="157"/>
    </location>
</feature>
<dbReference type="RefSeq" id="WP_344733578.1">
    <property type="nucleotide sequence ID" value="NZ_BAAAZH010000016.1"/>
</dbReference>
<dbReference type="Gene3D" id="1.10.10.10">
    <property type="entry name" value="Winged helix-like DNA-binding domain superfamily/Winged helix DNA-binding domain"/>
    <property type="match status" value="2"/>
</dbReference>
<feature type="domain" description="RecX third three-helical" evidence="8">
    <location>
        <begin position="164"/>
        <end position="209"/>
    </location>
</feature>
<feature type="compositionally biased region" description="Gly residues" evidence="6">
    <location>
        <begin position="33"/>
        <end position="45"/>
    </location>
</feature>
<comment type="caution">
    <text evidence="10">The sequence shown here is derived from an EMBL/GenBank/DDBJ whole genome shotgun (WGS) entry which is preliminary data.</text>
</comment>
<accession>A0ABP7XKT5</accession>
<dbReference type="InterPro" id="IPR053924">
    <property type="entry name" value="RecX_HTH_2nd"/>
</dbReference>
<comment type="subcellular location">
    <subcellularLocation>
        <location evidence="1 5">Cytoplasm</location>
    </subcellularLocation>
</comment>
<protein>
    <recommendedName>
        <fullName evidence="3 5">Regulatory protein RecX</fullName>
    </recommendedName>
</protein>
<gene>
    <name evidence="5" type="primary">recX</name>
    <name evidence="10" type="ORF">GCM10022215_23470</name>
</gene>
<dbReference type="PANTHER" id="PTHR33602:SF1">
    <property type="entry name" value="REGULATORY PROTEIN RECX FAMILY PROTEIN"/>
    <property type="match status" value="1"/>
</dbReference>
<evidence type="ECO:0000256" key="4">
    <source>
        <dbReference type="ARBA" id="ARBA00022490"/>
    </source>
</evidence>
<organism evidence="10 11">
    <name type="scientific">Nocardioides fonticola</name>
    <dbReference type="NCBI Taxonomy" id="450363"/>
    <lineage>
        <taxon>Bacteria</taxon>
        <taxon>Bacillati</taxon>
        <taxon>Actinomycetota</taxon>
        <taxon>Actinomycetes</taxon>
        <taxon>Propionibacteriales</taxon>
        <taxon>Nocardioidaceae</taxon>
        <taxon>Nocardioides</taxon>
    </lineage>
</organism>
<dbReference type="InterPro" id="IPR036388">
    <property type="entry name" value="WH-like_DNA-bd_sf"/>
</dbReference>
<reference evidence="11" key="1">
    <citation type="journal article" date="2019" name="Int. J. Syst. Evol. Microbiol.">
        <title>The Global Catalogue of Microorganisms (GCM) 10K type strain sequencing project: providing services to taxonomists for standard genome sequencing and annotation.</title>
        <authorList>
            <consortium name="The Broad Institute Genomics Platform"/>
            <consortium name="The Broad Institute Genome Sequencing Center for Infectious Disease"/>
            <person name="Wu L."/>
            <person name="Ma J."/>
        </authorList>
    </citation>
    <scope>NUCLEOTIDE SEQUENCE [LARGE SCALE GENOMIC DNA]</scope>
    <source>
        <strain evidence="11">JCM 16703</strain>
    </source>
</reference>
<name>A0ABP7XKT5_9ACTN</name>
<sequence>MTARRDTWQDERPAPSWLGDVAAGVEAWTAASGRGGPDGPGGTERSGGVAPPPDPVAEGPEADAESVARTILLDQLTGRARSRRELHDKLRAKNVPDEIAVRLLDRFEEVGLIDDAAFARTWISIRGADGSKALARRALAQELRRKGVADEVVKEALAEVDTDAETEAARALVRRKLRSLARVDDATATRRLVGMLGRKGYPPGVSFAVVKEELAAAERDAPDAEVPDTW</sequence>
<comment type="function">
    <text evidence="5">Modulates RecA activity.</text>
</comment>
<dbReference type="InterPro" id="IPR053925">
    <property type="entry name" value="RecX_HTH_3rd"/>
</dbReference>
<dbReference type="Proteomes" id="UP001501495">
    <property type="component" value="Unassembled WGS sequence"/>
</dbReference>
<dbReference type="HAMAP" id="MF_01114">
    <property type="entry name" value="RecX"/>
    <property type="match status" value="1"/>
</dbReference>
<dbReference type="Pfam" id="PF21982">
    <property type="entry name" value="RecX_HTH1"/>
    <property type="match status" value="1"/>
</dbReference>
<dbReference type="InterPro" id="IPR053926">
    <property type="entry name" value="RecX_HTH_1st"/>
</dbReference>
<evidence type="ECO:0000313" key="11">
    <source>
        <dbReference type="Proteomes" id="UP001501495"/>
    </source>
</evidence>
<feature type="region of interest" description="Disordered" evidence="6">
    <location>
        <begin position="24"/>
        <end position="65"/>
    </location>
</feature>
<dbReference type="InterPro" id="IPR003783">
    <property type="entry name" value="Regulatory_RecX"/>
</dbReference>
<dbReference type="PANTHER" id="PTHR33602">
    <property type="entry name" value="REGULATORY PROTEIN RECX FAMILY PROTEIN"/>
    <property type="match status" value="1"/>
</dbReference>
<evidence type="ECO:0000256" key="2">
    <source>
        <dbReference type="ARBA" id="ARBA00009695"/>
    </source>
</evidence>
<evidence type="ECO:0000259" key="7">
    <source>
        <dbReference type="Pfam" id="PF02631"/>
    </source>
</evidence>
<comment type="similarity">
    <text evidence="2 5">Belongs to the RecX family.</text>
</comment>
<dbReference type="EMBL" id="BAAAZH010000016">
    <property type="protein sequence ID" value="GAA4120179.1"/>
    <property type="molecule type" value="Genomic_DNA"/>
</dbReference>
<evidence type="ECO:0000259" key="9">
    <source>
        <dbReference type="Pfam" id="PF21982"/>
    </source>
</evidence>
<proteinExistence type="inferred from homology"/>
<evidence type="ECO:0000256" key="3">
    <source>
        <dbReference type="ARBA" id="ARBA00018111"/>
    </source>
</evidence>
<evidence type="ECO:0000256" key="6">
    <source>
        <dbReference type="SAM" id="MobiDB-lite"/>
    </source>
</evidence>
<evidence type="ECO:0000256" key="1">
    <source>
        <dbReference type="ARBA" id="ARBA00004496"/>
    </source>
</evidence>
<evidence type="ECO:0000313" key="10">
    <source>
        <dbReference type="EMBL" id="GAA4120179.1"/>
    </source>
</evidence>